<keyword evidence="2" id="KW-0210">Decarboxylase</keyword>
<dbReference type="SUPFAM" id="SSF51735">
    <property type="entry name" value="NAD(P)-binding Rossmann-fold domains"/>
    <property type="match status" value="1"/>
</dbReference>
<reference evidence="6 7" key="1">
    <citation type="submission" date="2016-11" db="EMBL/GenBank/DDBJ databases">
        <authorList>
            <person name="Jaros S."/>
            <person name="Januszkiewicz K."/>
            <person name="Wedrychowicz H."/>
        </authorList>
    </citation>
    <scope>NUCLEOTIDE SEQUENCE [LARGE SCALE GENOMIC DNA]</scope>
    <source>
        <strain evidence="6 7">CGMCC 4.2025</strain>
    </source>
</reference>
<dbReference type="InterPro" id="IPR001509">
    <property type="entry name" value="Epimerase_deHydtase"/>
</dbReference>
<keyword evidence="4" id="KW-0456">Lyase</keyword>
<dbReference type="InterPro" id="IPR044516">
    <property type="entry name" value="UXS-like"/>
</dbReference>
<proteinExistence type="predicted"/>
<dbReference type="Pfam" id="PF01370">
    <property type="entry name" value="Epimerase"/>
    <property type="match status" value="1"/>
</dbReference>
<sequence length="350" mass="38721">MSSLIESDIDDICIGLGADAHQFSGKSVLLTGARGFVGQYLAAVFQRLNSAYLREPCQVLAMDNLRTPADTGTAPDQDPHIAYVEHDVVQTFRPDSKVDFVVHAAGIASPHYYRKFPLETMDVATQGLRNMLDIARDDNARLVFLSSSEIYGNPDAAHVPTAEDYNGNVSCLGPRSCYDESKRFGESLLRVYVQQFGVDAVIARPFNVYGPGLSREDYRIMPNIAARLSSGEPIDVYGDGSQTRTFCYATDAITGFLLALLRGQPGEAYNVGASEPEISIIDLLTFIRDEVPAPDLEFTVRDYPDSYPSDEPMRRCPDLTKAADQLGYRPSVPFADGLRKFIKWSQESYR</sequence>
<keyword evidence="3" id="KW-0520">NAD</keyword>
<dbReference type="InterPro" id="IPR036291">
    <property type="entry name" value="NAD(P)-bd_dom_sf"/>
</dbReference>
<dbReference type="GO" id="GO:0070403">
    <property type="term" value="F:NAD+ binding"/>
    <property type="evidence" value="ECO:0007669"/>
    <property type="project" value="InterPro"/>
</dbReference>
<evidence type="ECO:0000256" key="4">
    <source>
        <dbReference type="ARBA" id="ARBA00023239"/>
    </source>
</evidence>
<dbReference type="RefSeq" id="WP_073500864.1">
    <property type="nucleotide sequence ID" value="NZ_FRBI01000016.1"/>
</dbReference>
<accession>A0A1M7MLP3</accession>
<evidence type="ECO:0000259" key="5">
    <source>
        <dbReference type="Pfam" id="PF01370"/>
    </source>
</evidence>
<dbReference type="PANTHER" id="PTHR43078">
    <property type="entry name" value="UDP-GLUCURONIC ACID DECARBOXYLASE-RELATED"/>
    <property type="match status" value="1"/>
</dbReference>
<keyword evidence="7" id="KW-1185">Reference proteome</keyword>
<dbReference type="Proteomes" id="UP000184111">
    <property type="component" value="Unassembled WGS sequence"/>
</dbReference>
<dbReference type="GO" id="GO:0042732">
    <property type="term" value="P:D-xylose metabolic process"/>
    <property type="evidence" value="ECO:0007669"/>
    <property type="project" value="InterPro"/>
</dbReference>
<gene>
    <name evidence="6" type="ORF">SAMN05216499_11694</name>
</gene>
<dbReference type="GO" id="GO:0048040">
    <property type="term" value="F:UDP-glucuronate decarboxylase activity"/>
    <property type="evidence" value="ECO:0007669"/>
    <property type="project" value="TreeGrafter"/>
</dbReference>
<dbReference type="AlphaFoldDB" id="A0A1M7MLP3"/>
<dbReference type="GO" id="GO:0005737">
    <property type="term" value="C:cytoplasm"/>
    <property type="evidence" value="ECO:0007669"/>
    <property type="project" value="TreeGrafter"/>
</dbReference>
<name>A0A1M7MLP3_9ACTN</name>
<evidence type="ECO:0000256" key="2">
    <source>
        <dbReference type="ARBA" id="ARBA00022793"/>
    </source>
</evidence>
<evidence type="ECO:0000256" key="3">
    <source>
        <dbReference type="ARBA" id="ARBA00023027"/>
    </source>
</evidence>
<evidence type="ECO:0000313" key="7">
    <source>
        <dbReference type="Proteomes" id="UP000184111"/>
    </source>
</evidence>
<comment type="cofactor">
    <cofactor evidence="1">
        <name>NAD(+)</name>
        <dbReference type="ChEBI" id="CHEBI:57540"/>
    </cofactor>
</comment>
<feature type="domain" description="NAD-dependent epimerase/dehydratase" evidence="5">
    <location>
        <begin position="28"/>
        <end position="272"/>
    </location>
</feature>
<dbReference type="Gene3D" id="3.40.50.720">
    <property type="entry name" value="NAD(P)-binding Rossmann-like Domain"/>
    <property type="match status" value="1"/>
</dbReference>
<dbReference type="EMBL" id="FRBI01000016">
    <property type="protein sequence ID" value="SHM91825.1"/>
    <property type="molecule type" value="Genomic_DNA"/>
</dbReference>
<organism evidence="6 7">
    <name type="scientific">Actinacidiphila paucisporea</name>
    <dbReference type="NCBI Taxonomy" id="310782"/>
    <lineage>
        <taxon>Bacteria</taxon>
        <taxon>Bacillati</taxon>
        <taxon>Actinomycetota</taxon>
        <taxon>Actinomycetes</taxon>
        <taxon>Kitasatosporales</taxon>
        <taxon>Streptomycetaceae</taxon>
        <taxon>Actinacidiphila</taxon>
    </lineage>
</organism>
<dbReference type="PANTHER" id="PTHR43078:SF6">
    <property type="entry name" value="UDP-GLUCURONIC ACID DECARBOXYLASE 1"/>
    <property type="match status" value="1"/>
</dbReference>
<evidence type="ECO:0000313" key="6">
    <source>
        <dbReference type="EMBL" id="SHM91825.1"/>
    </source>
</evidence>
<dbReference type="STRING" id="310782.SAMN05216499_11694"/>
<evidence type="ECO:0000256" key="1">
    <source>
        <dbReference type="ARBA" id="ARBA00001911"/>
    </source>
</evidence>
<protein>
    <submittedName>
        <fullName evidence="6">UDP-glucuronate decarboxylase</fullName>
    </submittedName>
</protein>